<dbReference type="Gene3D" id="3.40.50.11900">
    <property type="match status" value="1"/>
</dbReference>
<proteinExistence type="predicted"/>
<reference evidence="1" key="1">
    <citation type="journal article" date="2014" name="Front. Microbiol.">
        <title>High frequency of phylogenetically diverse reductive dehalogenase-homologous genes in deep subseafloor sedimentary metagenomes.</title>
        <authorList>
            <person name="Kawai M."/>
            <person name="Futagami T."/>
            <person name="Toyoda A."/>
            <person name="Takaki Y."/>
            <person name="Nishi S."/>
            <person name="Hori S."/>
            <person name="Arai W."/>
            <person name="Tsubouchi T."/>
            <person name="Morono Y."/>
            <person name="Uchiyama I."/>
            <person name="Ito T."/>
            <person name="Fujiyama A."/>
            <person name="Inagaki F."/>
            <person name="Takami H."/>
        </authorList>
    </citation>
    <scope>NUCLEOTIDE SEQUENCE</scope>
    <source>
        <strain evidence="1">Expedition CK06-06</strain>
    </source>
</reference>
<dbReference type="InterPro" id="IPR051805">
    <property type="entry name" value="Dehydratase_Activator_Redct"/>
</dbReference>
<dbReference type="AlphaFoldDB" id="X1J437"/>
<accession>X1J437</accession>
<comment type="caution">
    <text evidence="1">The sequence shown here is derived from an EMBL/GenBank/DDBJ whole genome shotgun (WGS) entry which is preliminary data.</text>
</comment>
<protein>
    <recommendedName>
        <fullName evidence="2">DUF2229 domain-containing protein</fullName>
    </recommendedName>
</protein>
<organism evidence="1">
    <name type="scientific">marine sediment metagenome</name>
    <dbReference type="NCBI Taxonomy" id="412755"/>
    <lineage>
        <taxon>unclassified sequences</taxon>
        <taxon>metagenomes</taxon>
        <taxon>ecological metagenomes</taxon>
    </lineage>
</organism>
<feature type="non-terminal residue" evidence="1">
    <location>
        <position position="1"/>
    </location>
</feature>
<dbReference type="PANTHER" id="PTHR32329">
    <property type="entry name" value="BIFUNCTIONAL PROTEIN [INCLUDES 2-HYDROXYACYL-COA DEHYDRATASE (N-TER) AND ITS ACTIVATOR DOMAIN (C_TERM)-RELATED"/>
    <property type="match status" value="1"/>
</dbReference>
<sequence>YPYKVTLGQEIYNLEHGATDLLMFNTSGRCRFRHYHQLQEHTLRNLGYNFTMHAISVTNFIPVLTKLTGAPPFRLTKAMLGALSRIREIDRQTYDNNNNSSIKVGIVGEIYTMLEPDINFDIVRKLQRMGAAVDVSLTLSHWLKKELKLDFLEKREEKREAKRLLSEPIGGHGFASVYNSLYYARHSFDGIIHLLPLSCMPESTTECLINYVAEKYGVPLYRFALDESNFEQGFITRLSTFVSMLKRKKKSVVLSGN</sequence>
<evidence type="ECO:0000313" key="1">
    <source>
        <dbReference type="EMBL" id="GAH76270.1"/>
    </source>
</evidence>
<gene>
    <name evidence="1" type="ORF">S03H2_42568</name>
</gene>
<name>X1J437_9ZZZZ</name>
<evidence type="ECO:0008006" key="2">
    <source>
        <dbReference type="Google" id="ProtNLM"/>
    </source>
</evidence>
<dbReference type="EMBL" id="BARU01026510">
    <property type="protein sequence ID" value="GAH76270.1"/>
    <property type="molecule type" value="Genomic_DNA"/>
</dbReference>
<dbReference type="PANTHER" id="PTHR32329:SF2">
    <property type="entry name" value="BIFUNCTIONAL PROTEIN [INCLUDES 2-HYDROXYACYL-COA DEHYDRATASE (N-TER) AND ITS ACTIVATOR DOMAIN (C_TERM)"/>
    <property type="match status" value="1"/>
</dbReference>